<proteinExistence type="predicted"/>
<dbReference type="GO" id="GO:0016491">
    <property type="term" value="F:oxidoreductase activity"/>
    <property type="evidence" value="ECO:0007669"/>
    <property type="project" value="InterPro"/>
</dbReference>
<dbReference type="Gene3D" id="3.30.365.10">
    <property type="entry name" value="Aldehyde oxidase/xanthine dehydrogenase, molybdopterin binding domain"/>
    <property type="match status" value="1"/>
</dbReference>
<dbReference type="SUPFAM" id="SSF56003">
    <property type="entry name" value="Molybdenum cofactor-binding domain"/>
    <property type="match status" value="1"/>
</dbReference>
<dbReference type="EMBL" id="LIAE01005693">
    <property type="protein sequence ID" value="PAV93136.1"/>
    <property type="molecule type" value="Genomic_DNA"/>
</dbReference>
<keyword evidence="1" id="KW-0472">Membrane</keyword>
<feature type="domain" description="Aldehyde oxidase/xanthine dehydrogenase second molybdopterin binding" evidence="2">
    <location>
        <begin position="18"/>
        <end position="90"/>
    </location>
</feature>
<feature type="transmembrane region" description="Helical" evidence="1">
    <location>
        <begin position="9"/>
        <end position="26"/>
    </location>
</feature>
<dbReference type="Proteomes" id="UP000218231">
    <property type="component" value="Unassembled WGS sequence"/>
</dbReference>
<name>A0A2A2M3W8_9BILA</name>
<evidence type="ECO:0000256" key="1">
    <source>
        <dbReference type="SAM" id="Phobius"/>
    </source>
</evidence>
<keyword evidence="4" id="KW-1185">Reference proteome</keyword>
<dbReference type="Pfam" id="PF20256">
    <property type="entry name" value="MoCoBD_2"/>
    <property type="match status" value="1"/>
</dbReference>
<dbReference type="AlphaFoldDB" id="A0A2A2M3W8"/>
<sequence>MAGISRRKVIVAGGAGVGLVVAWGLWPRAYAPNLATAPGETAFGAWLKIGDDGHVTVAVPQLEHGQGVYTALAQVVADELGADWRTVGVEAAPINPLYANPLALESLAATRC</sequence>
<dbReference type="InterPro" id="IPR006311">
    <property type="entry name" value="TAT_signal"/>
</dbReference>
<keyword evidence="1" id="KW-1133">Transmembrane helix</keyword>
<evidence type="ECO:0000259" key="2">
    <source>
        <dbReference type="Pfam" id="PF20256"/>
    </source>
</evidence>
<dbReference type="OrthoDB" id="447524at2759"/>
<dbReference type="InterPro" id="IPR052516">
    <property type="entry name" value="N-heterocyclic_Hydroxylase"/>
</dbReference>
<dbReference type="PROSITE" id="PS51318">
    <property type="entry name" value="TAT"/>
    <property type="match status" value="1"/>
</dbReference>
<dbReference type="PANTHER" id="PTHR47495:SF2">
    <property type="entry name" value="ALDEHYDE DEHYDROGENASE"/>
    <property type="match status" value="1"/>
</dbReference>
<organism evidence="3 4">
    <name type="scientific">Diploscapter pachys</name>
    <dbReference type="NCBI Taxonomy" id="2018661"/>
    <lineage>
        <taxon>Eukaryota</taxon>
        <taxon>Metazoa</taxon>
        <taxon>Ecdysozoa</taxon>
        <taxon>Nematoda</taxon>
        <taxon>Chromadorea</taxon>
        <taxon>Rhabditida</taxon>
        <taxon>Rhabditina</taxon>
        <taxon>Rhabditomorpha</taxon>
        <taxon>Rhabditoidea</taxon>
        <taxon>Rhabditidae</taxon>
        <taxon>Diploscapter</taxon>
    </lineage>
</organism>
<evidence type="ECO:0000313" key="3">
    <source>
        <dbReference type="EMBL" id="PAV93136.1"/>
    </source>
</evidence>
<evidence type="ECO:0000313" key="4">
    <source>
        <dbReference type="Proteomes" id="UP000218231"/>
    </source>
</evidence>
<gene>
    <name evidence="3" type="ORF">WR25_26087</name>
</gene>
<accession>A0A2A2M3W8</accession>
<dbReference type="PANTHER" id="PTHR47495">
    <property type="entry name" value="ALDEHYDE DEHYDROGENASE"/>
    <property type="match status" value="1"/>
</dbReference>
<protein>
    <recommendedName>
        <fullName evidence="2">Aldehyde oxidase/xanthine dehydrogenase second molybdopterin binding domain-containing protein</fullName>
    </recommendedName>
</protein>
<comment type="caution">
    <text evidence="3">The sequence shown here is derived from an EMBL/GenBank/DDBJ whole genome shotgun (WGS) entry which is preliminary data.</text>
</comment>
<dbReference type="InterPro" id="IPR046867">
    <property type="entry name" value="AldOxase/xan_DH_MoCoBD2"/>
</dbReference>
<dbReference type="InterPro" id="IPR037165">
    <property type="entry name" value="AldOxase/xan_DH_Mopterin-bd_sf"/>
</dbReference>
<keyword evidence="1" id="KW-0812">Transmembrane</keyword>
<reference evidence="3 4" key="1">
    <citation type="journal article" date="2017" name="Curr. Biol.">
        <title>Genome architecture and evolution of a unichromosomal asexual nematode.</title>
        <authorList>
            <person name="Fradin H."/>
            <person name="Zegar C."/>
            <person name="Gutwein M."/>
            <person name="Lucas J."/>
            <person name="Kovtun M."/>
            <person name="Corcoran D."/>
            <person name="Baugh L.R."/>
            <person name="Kiontke K."/>
            <person name="Gunsalus K."/>
            <person name="Fitch D.H."/>
            <person name="Piano F."/>
        </authorList>
    </citation>
    <scope>NUCLEOTIDE SEQUENCE [LARGE SCALE GENOMIC DNA]</scope>
    <source>
        <strain evidence="3">PF1309</strain>
    </source>
</reference>